<keyword evidence="1" id="KW-1133">Transmembrane helix</keyword>
<evidence type="ECO:0000256" key="1">
    <source>
        <dbReference type="SAM" id="Phobius"/>
    </source>
</evidence>
<keyword evidence="1" id="KW-0472">Membrane</keyword>
<evidence type="ECO:0000313" key="2">
    <source>
        <dbReference type="EMBL" id="KAH0863039.1"/>
    </source>
</evidence>
<organism evidence="2 3">
    <name type="scientific">Brassica napus</name>
    <name type="common">Rape</name>
    <dbReference type="NCBI Taxonomy" id="3708"/>
    <lineage>
        <taxon>Eukaryota</taxon>
        <taxon>Viridiplantae</taxon>
        <taxon>Streptophyta</taxon>
        <taxon>Embryophyta</taxon>
        <taxon>Tracheophyta</taxon>
        <taxon>Spermatophyta</taxon>
        <taxon>Magnoliopsida</taxon>
        <taxon>eudicotyledons</taxon>
        <taxon>Gunneridae</taxon>
        <taxon>Pentapetalae</taxon>
        <taxon>rosids</taxon>
        <taxon>malvids</taxon>
        <taxon>Brassicales</taxon>
        <taxon>Brassicaceae</taxon>
        <taxon>Brassiceae</taxon>
        <taxon>Brassica</taxon>
    </lineage>
</organism>
<dbReference type="EMBL" id="JAGKQM010000018">
    <property type="protein sequence ID" value="KAH0863039.1"/>
    <property type="molecule type" value="Genomic_DNA"/>
</dbReference>
<keyword evidence="1" id="KW-0812">Transmembrane</keyword>
<dbReference type="Proteomes" id="UP000824890">
    <property type="component" value="Unassembled WGS sequence"/>
</dbReference>
<accession>A0ABQ7Y5Q7</accession>
<name>A0ABQ7Y5Q7_BRANA</name>
<keyword evidence="3" id="KW-1185">Reference proteome</keyword>
<gene>
    <name evidence="2" type="ORF">HID58_080250</name>
</gene>
<evidence type="ECO:0000313" key="3">
    <source>
        <dbReference type="Proteomes" id="UP000824890"/>
    </source>
</evidence>
<feature type="transmembrane region" description="Helical" evidence="1">
    <location>
        <begin position="105"/>
        <end position="127"/>
    </location>
</feature>
<sequence>MLPFALETIPVTNASEVISISGWVLPCNRCVEGFAHNSRWLNNCDWEKELHHFHTSNGFGLAHANDKMWNSHAIFFRCFVAKKGTETKLKRRLHVVFPRWPLPTIYLVLLTAYVSAAMGSYSSFIWFSSESIRVSTKLAETIQKHRRRLTFNFFHADQQGTMFPCKHKSMEANHFKLVSRLVTSVEEDRLFYFSPGINGSNSDKTLKFVTSGLSSQKKVVLLKSVVASDQRLMIW</sequence>
<comment type="caution">
    <text evidence="2">The sequence shown here is derived from an EMBL/GenBank/DDBJ whole genome shotgun (WGS) entry which is preliminary data.</text>
</comment>
<reference evidence="2 3" key="1">
    <citation type="submission" date="2021-05" db="EMBL/GenBank/DDBJ databases">
        <title>Genome Assembly of Synthetic Allotetraploid Brassica napus Reveals Homoeologous Exchanges between Subgenomes.</title>
        <authorList>
            <person name="Davis J.T."/>
        </authorList>
    </citation>
    <scope>NUCLEOTIDE SEQUENCE [LARGE SCALE GENOMIC DNA]</scope>
    <source>
        <strain evidence="3">cv. Da-Ae</strain>
        <tissue evidence="2">Seedling</tissue>
    </source>
</reference>
<proteinExistence type="predicted"/>
<evidence type="ECO:0008006" key="4">
    <source>
        <dbReference type="Google" id="ProtNLM"/>
    </source>
</evidence>
<protein>
    <recommendedName>
        <fullName evidence="4">Transmembrane protein</fullName>
    </recommendedName>
</protein>